<dbReference type="AlphaFoldDB" id="A0A0S4IN48"/>
<feature type="transmembrane region" description="Helical" evidence="2">
    <location>
        <begin position="113"/>
        <end position="132"/>
    </location>
</feature>
<dbReference type="EMBL" id="CYKH01000189">
    <property type="protein sequence ID" value="CUE77156.1"/>
    <property type="molecule type" value="Genomic_DNA"/>
</dbReference>
<reference evidence="4" key="1">
    <citation type="submission" date="2015-09" db="EMBL/GenBank/DDBJ databases">
        <authorList>
            <consortium name="Pathogen Informatics"/>
        </authorList>
    </citation>
    <scope>NUCLEOTIDE SEQUENCE [LARGE SCALE GENOMIC DNA]</scope>
    <source>
        <strain evidence="4">Lake Konstanz</strain>
    </source>
</reference>
<sequence length="991" mass="107132">MTASSRIVSATDRFPSAFLAAKATAMDSRKSHNQFKSSVFEATNATAAMTSGREGGIPTENPASEKSKNQQEIALYNPWSLMFSTSGNDNDNSTSVLEDLFATKFYHQNRHSALAGVLFIACLCLLMLGVTYVDPKYNFRLYRVTTYVGLLLFAVGIISTVINAILQKILLSTPTTESVAQHSPTSARRSGELIHRDATTRDLFKWWERSLVIQRLASLCMCFAVVVGKKAGCIAATDPIAVKLCTTSIQLDAAILMLTAAHCLMYPLRWVFHLPLTLMTLVILFGIRFIPGIAVIDEKFMITFALVMVLPIAMFLVIRYLRERDLRQLFLAELQLETTLEHLTVVSARHETLLVPCVPLPVEEQVKLLQRSHSTHNSHADYLWGLGHETIIGMLQLDNFSHWVQQAGACESARALATLVKTVDKYYELLSPQTMSLLKCHVDGDRYLLVSPDAGDVGILMLIMLLARREYEFRREFPSETQRPAVHAAVTSGVLGVTGIGASGTLTPCGPALDRVRVALQLAPRQQDGSILDDQVGEEEIRVSPDVATTLSLHLLDNVWRGGVPSTMFEASNNSSATSSVMMFAKVPFTHLIPSVNARNEMNTALLADRLAAKALAQRSSVFLICIAAGTDDGSNVPHSQTMGDPFVAAALQQLSTKATRSASSSCLKVMMGGSAIQRGSFSEHNISSSVNSASAIARPPQNPSTGGTPLMIATGSSALQPPLTAATATPLMMTMAVKPPLVSFSAGAAGTSSSMNSELGRSGGPNVKDQKGGSEGNSPPPQQASTASASLILQQTAIAPPPPPSPSPLCTDLTMIQRCPLAPLQKFLNIDTEKRFQLHARHSVSGTELLAVSIGSFLSAVFVIIICCLYEITSFELISPMSFSVAAASFGAVLILLALLHGYVQQSDRRRRKILVAHELLFVCFYAMIVGMNYSAKPQSSAVGASQLVWLYMLLSLNFVRPRAHGVLPHIALDTLGSLAFLLQAQKKKT</sequence>
<feature type="compositionally biased region" description="Low complexity" evidence="1">
    <location>
        <begin position="748"/>
        <end position="758"/>
    </location>
</feature>
<proteinExistence type="predicted"/>
<keyword evidence="4" id="KW-1185">Reference proteome</keyword>
<feature type="transmembrane region" description="Helical" evidence="2">
    <location>
        <begin position="144"/>
        <end position="166"/>
    </location>
</feature>
<feature type="transmembrane region" description="Helical" evidence="2">
    <location>
        <begin position="270"/>
        <end position="294"/>
    </location>
</feature>
<feature type="transmembrane region" description="Helical" evidence="2">
    <location>
        <begin position="850"/>
        <end position="873"/>
    </location>
</feature>
<keyword evidence="2" id="KW-1133">Transmembrane helix</keyword>
<gene>
    <name evidence="3" type="ORF">BSAL_56240</name>
</gene>
<feature type="transmembrane region" description="Helical" evidence="2">
    <location>
        <begin position="917"/>
        <end position="937"/>
    </location>
</feature>
<keyword evidence="2" id="KW-0472">Membrane</keyword>
<keyword evidence="2 3" id="KW-0812">Transmembrane</keyword>
<organism evidence="3 4">
    <name type="scientific">Bodo saltans</name>
    <name type="common">Flagellated protozoan</name>
    <dbReference type="NCBI Taxonomy" id="75058"/>
    <lineage>
        <taxon>Eukaryota</taxon>
        <taxon>Discoba</taxon>
        <taxon>Euglenozoa</taxon>
        <taxon>Kinetoplastea</taxon>
        <taxon>Metakinetoplastina</taxon>
        <taxon>Eubodonida</taxon>
        <taxon>Bodonidae</taxon>
        <taxon>Bodo</taxon>
    </lineage>
</organism>
<dbReference type="Proteomes" id="UP000051952">
    <property type="component" value="Unassembled WGS sequence"/>
</dbReference>
<protein>
    <submittedName>
        <fullName evidence="3">Transmembrane protein, putative</fullName>
    </submittedName>
</protein>
<evidence type="ECO:0000313" key="4">
    <source>
        <dbReference type="Proteomes" id="UP000051952"/>
    </source>
</evidence>
<feature type="region of interest" description="Disordered" evidence="1">
    <location>
        <begin position="748"/>
        <end position="788"/>
    </location>
</feature>
<feature type="transmembrane region" description="Helical" evidence="2">
    <location>
        <begin position="300"/>
        <end position="321"/>
    </location>
</feature>
<evidence type="ECO:0000313" key="3">
    <source>
        <dbReference type="EMBL" id="CUE77156.1"/>
    </source>
</evidence>
<accession>A0A0S4IN48</accession>
<dbReference type="VEuPathDB" id="TriTrypDB:BSAL_56240"/>
<evidence type="ECO:0000256" key="2">
    <source>
        <dbReference type="SAM" id="Phobius"/>
    </source>
</evidence>
<feature type="transmembrane region" description="Helical" evidence="2">
    <location>
        <begin position="885"/>
        <end position="905"/>
    </location>
</feature>
<feature type="transmembrane region" description="Helical" evidence="2">
    <location>
        <begin position="943"/>
        <end position="961"/>
    </location>
</feature>
<name>A0A0S4IN48_BODSA</name>
<evidence type="ECO:0000256" key="1">
    <source>
        <dbReference type="SAM" id="MobiDB-lite"/>
    </source>
</evidence>